<reference evidence="1" key="1">
    <citation type="submission" date="2020-04" db="EMBL/GenBank/DDBJ databases">
        <authorList>
            <person name="Alioto T."/>
            <person name="Alioto T."/>
            <person name="Gomez Garrido J."/>
        </authorList>
    </citation>
    <scope>NUCLEOTIDE SEQUENCE</scope>
    <source>
        <strain evidence="1">A484AB</strain>
    </source>
</reference>
<accession>A0A7D9EP89</accession>
<sequence>MATRKSLKNVKSEDIPDRFTLDGKEGEVKVVSVHDGDTCDVVFELRGRKERFVCRLLNYNASELKKKPINGQLARDYLAHLVMGEDPDADGFFDPEGIWTKEQLQEKLDKSKNLVYAVFGKFDSFGRALVTLYTDSSKNKSINAMMKKFVQKLKKR</sequence>
<proteinExistence type="predicted"/>
<evidence type="ECO:0000313" key="1">
    <source>
        <dbReference type="EMBL" id="CAB4014099.1"/>
    </source>
</evidence>
<dbReference type="Gene3D" id="2.40.50.90">
    <property type="match status" value="1"/>
</dbReference>
<dbReference type="InterPro" id="IPR035437">
    <property type="entry name" value="SNase_OB-fold_sf"/>
</dbReference>
<comment type="caution">
    <text evidence="1">The sequence shown here is derived from an EMBL/GenBank/DDBJ whole genome shotgun (WGS) entry which is preliminary data.</text>
</comment>
<keyword evidence="2" id="KW-1185">Reference proteome</keyword>
<name>A0A7D9EP89_PARCT</name>
<dbReference type="EMBL" id="CACRXK020008151">
    <property type="protein sequence ID" value="CAB4014099.1"/>
    <property type="molecule type" value="Genomic_DNA"/>
</dbReference>
<evidence type="ECO:0000313" key="2">
    <source>
        <dbReference type="Proteomes" id="UP001152795"/>
    </source>
</evidence>
<organism evidence="1 2">
    <name type="scientific">Paramuricea clavata</name>
    <name type="common">Red gorgonian</name>
    <name type="synonym">Violescent sea-whip</name>
    <dbReference type="NCBI Taxonomy" id="317549"/>
    <lineage>
        <taxon>Eukaryota</taxon>
        <taxon>Metazoa</taxon>
        <taxon>Cnidaria</taxon>
        <taxon>Anthozoa</taxon>
        <taxon>Octocorallia</taxon>
        <taxon>Malacalcyonacea</taxon>
        <taxon>Plexauridae</taxon>
        <taxon>Paramuricea</taxon>
    </lineage>
</organism>
<dbReference type="SUPFAM" id="SSF50199">
    <property type="entry name" value="Staphylococcal nuclease"/>
    <property type="match status" value="1"/>
</dbReference>
<dbReference type="AlphaFoldDB" id="A0A7D9EP89"/>
<protein>
    <submittedName>
        <fullName evidence="1">Uncharacterized protein</fullName>
    </submittedName>
</protein>
<dbReference type="OrthoDB" id="430293at2759"/>
<dbReference type="Proteomes" id="UP001152795">
    <property type="component" value="Unassembled WGS sequence"/>
</dbReference>
<gene>
    <name evidence="1" type="ORF">PACLA_8A013510</name>
</gene>